<evidence type="ECO:0000313" key="3">
    <source>
        <dbReference type="Proteomes" id="UP000077202"/>
    </source>
</evidence>
<dbReference type="Proteomes" id="UP000077202">
    <property type="component" value="Unassembled WGS sequence"/>
</dbReference>
<gene>
    <name evidence="2" type="ORF">AXG93_2035s1620</name>
</gene>
<keyword evidence="3" id="KW-1185">Reference proteome</keyword>
<dbReference type="AlphaFoldDB" id="A0A176VPE1"/>
<reference evidence="2" key="1">
    <citation type="submission" date="2016-03" db="EMBL/GenBank/DDBJ databases">
        <title>Mechanisms controlling the formation of the plant cell surface in tip-growing cells are functionally conserved among land plants.</title>
        <authorList>
            <person name="Honkanen S."/>
            <person name="Jones V.A."/>
            <person name="Morieri G."/>
            <person name="Champion C."/>
            <person name="Hetherington A.J."/>
            <person name="Kelly S."/>
            <person name="Saint-Marcoux D."/>
            <person name="Proust H."/>
            <person name="Prescott H."/>
            <person name="Dolan L."/>
        </authorList>
    </citation>
    <scope>NUCLEOTIDE SEQUENCE [LARGE SCALE GENOMIC DNA]</scope>
    <source>
        <tissue evidence="2">Whole gametophyte</tissue>
    </source>
</reference>
<protein>
    <submittedName>
        <fullName evidence="2">Uncharacterized protein</fullName>
    </submittedName>
</protein>
<feature type="region of interest" description="Disordered" evidence="1">
    <location>
        <begin position="93"/>
        <end position="152"/>
    </location>
</feature>
<feature type="region of interest" description="Disordered" evidence="1">
    <location>
        <begin position="214"/>
        <end position="240"/>
    </location>
</feature>
<proteinExistence type="predicted"/>
<comment type="caution">
    <text evidence="2">The sequence shown here is derived from an EMBL/GenBank/DDBJ whole genome shotgun (WGS) entry which is preliminary data.</text>
</comment>
<evidence type="ECO:0000313" key="2">
    <source>
        <dbReference type="EMBL" id="OAE22778.1"/>
    </source>
</evidence>
<dbReference type="EMBL" id="LVLJ01003074">
    <property type="protein sequence ID" value="OAE22778.1"/>
    <property type="molecule type" value="Genomic_DNA"/>
</dbReference>
<accession>A0A176VPE1</accession>
<organism evidence="2 3">
    <name type="scientific">Marchantia polymorpha subsp. ruderalis</name>
    <dbReference type="NCBI Taxonomy" id="1480154"/>
    <lineage>
        <taxon>Eukaryota</taxon>
        <taxon>Viridiplantae</taxon>
        <taxon>Streptophyta</taxon>
        <taxon>Embryophyta</taxon>
        <taxon>Marchantiophyta</taxon>
        <taxon>Marchantiopsida</taxon>
        <taxon>Marchantiidae</taxon>
        <taxon>Marchantiales</taxon>
        <taxon>Marchantiaceae</taxon>
        <taxon>Marchantia</taxon>
    </lineage>
</organism>
<sequence length="240" mass="26095">MFHDIARPNTVKSQGLEGTNHGRVMCRVCVLTRGRHHTNICDLFRWLLCCCRSDSTADPGPDHQHQHQATAMAAPPAPNRWCWSAAAAAAEMPPHTCRRRNPEPDPEPPSPIGLRFAGGHARPQRVRPARSEPSSGIRSGGGPGRAANASSERRIVQVTVSLLGARRPRWLESPEPAAAGGADAKLAAPLSRVEAGMRMAVPYRKLESWPAHSAPYVDERSDFPRPAGMSSSSAVDERRF</sequence>
<evidence type="ECO:0000256" key="1">
    <source>
        <dbReference type="SAM" id="MobiDB-lite"/>
    </source>
</evidence>
<name>A0A176VPE1_MARPO</name>